<evidence type="ECO:0000256" key="11">
    <source>
        <dbReference type="ARBA" id="ARBA00022884"/>
    </source>
</evidence>
<dbReference type="InterPro" id="IPR012340">
    <property type="entry name" value="NA-bd_OB-fold"/>
</dbReference>
<dbReference type="SUPFAM" id="SSF46955">
    <property type="entry name" value="Putative DNA-binding domain"/>
    <property type="match status" value="1"/>
</dbReference>
<evidence type="ECO:0000256" key="10">
    <source>
        <dbReference type="ARBA" id="ARBA00022842"/>
    </source>
</evidence>
<feature type="binding site" evidence="15">
    <location>
        <position position="476"/>
    </location>
    <ligand>
        <name>Mg(2+)</name>
        <dbReference type="ChEBI" id="CHEBI:18420"/>
        <note>shared with alpha subunit</note>
    </ligand>
</feature>
<evidence type="ECO:0000259" key="18">
    <source>
        <dbReference type="PROSITE" id="PS51447"/>
    </source>
</evidence>
<evidence type="ECO:0000256" key="8">
    <source>
        <dbReference type="ARBA" id="ARBA00022741"/>
    </source>
</evidence>
<name>A0A5D4GT19_9HYPH</name>
<evidence type="ECO:0000313" key="21">
    <source>
        <dbReference type="Proteomes" id="UP000323258"/>
    </source>
</evidence>
<dbReference type="AlphaFoldDB" id="A0A5D4GT19"/>
<dbReference type="EC" id="6.1.1.20" evidence="15"/>
<dbReference type="HAMAP" id="MF_00283">
    <property type="entry name" value="Phe_tRNA_synth_beta1"/>
    <property type="match status" value="1"/>
</dbReference>
<dbReference type="InterPro" id="IPR033714">
    <property type="entry name" value="tRNA_bind_bactPheRS"/>
</dbReference>
<comment type="catalytic activity">
    <reaction evidence="14 15">
        <text>tRNA(Phe) + L-phenylalanine + ATP = L-phenylalanyl-tRNA(Phe) + AMP + diphosphate + H(+)</text>
        <dbReference type="Rhea" id="RHEA:19413"/>
        <dbReference type="Rhea" id="RHEA-COMP:9668"/>
        <dbReference type="Rhea" id="RHEA-COMP:9699"/>
        <dbReference type="ChEBI" id="CHEBI:15378"/>
        <dbReference type="ChEBI" id="CHEBI:30616"/>
        <dbReference type="ChEBI" id="CHEBI:33019"/>
        <dbReference type="ChEBI" id="CHEBI:58095"/>
        <dbReference type="ChEBI" id="CHEBI:78442"/>
        <dbReference type="ChEBI" id="CHEBI:78531"/>
        <dbReference type="ChEBI" id="CHEBI:456215"/>
        <dbReference type="EC" id="6.1.1.20"/>
    </reaction>
</comment>
<evidence type="ECO:0000256" key="1">
    <source>
        <dbReference type="ARBA" id="ARBA00004496"/>
    </source>
</evidence>
<evidence type="ECO:0000256" key="9">
    <source>
        <dbReference type="ARBA" id="ARBA00022840"/>
    </source>
</evidence>
<evidence type="ECO:0000256" key="4">
    <source>
        <dbReference type="ARBA" id="ARBA00022490"/>
    </source>
</evidence>
<dbReference type="PANTHER" id="PTHR10947:SF0">
    <property type="entry name" value="PHENYLALANINE--TRNA LIGASE BETA SUBUNIT"/>
    <property type="match status" value="1"/>
</dbReference>
<evidence type="ECO:0000256" key="12">
    <source>
        <dbReference type="ARBA" id="ARBA00022917"/>
    </source>
</evidence>
<dbReference type="Proteomes" id="UP000323258">
    <property type="component" value="Unassembled WGS sequence"/>
</dbReference>
<accession>A0A5D4GT19</accession>
<dbReference type="PANTHER" id="PTHR10947">
    <property type="entry name" value="PHENYLALANYL-TRNA SYNTHETASE BETA CHAIN AND LEUCINE-RICH REPEAT-CONTAINING PROTEIN 47"/>
    <property type="match status" value="1"/>
</dbReference>
<feature type="binding site" evidence="15">
    <location>
        <position position="486"/>
    </location>
    <ligand>
        <name>Mg(2+)</name>
        <dbReference type="ChEBI" id="CHEBI:18420"/>
        <note>shared with alpha subunit</note>
    </ligand>
</feature>
<comment type="subcellular location">
    <subcellularLocation>
        <location evidence="1 15">Cytoplasm</location>
    </subcellularLocation>
</comment>
<evidence type="ECO:0000256" key="14">
    <source>
        <dbReference type="ARBA" id="ARBA00049255"/>
    </source>
</evidence>
<evidence type="ECO:0000313" key="20">
    <source>
        <dbReference type="EMBL" id="TYR31498.1"/>
    </source>
</evidence>
<dbReference type="SUPFAM" id="SSF54991">
    <property type="entry name" value="Anticodon-binding domain of PheRS"/>
    <property type="match status" value="1"/>
</dbReference>
<keyword evidence="9 15" id="KW-0067">ATP-binding</keyword>
<evidence type="ECO:0000256" key="6">
    <source>
        <dbReference type="ARBA" id="ARBA00022598"/>
    </source>
</evidence>
<dbReference type="SMART" id="SM00874">
    <property type="entry name" value="B5"/>
    <property type="match status" value="1"/>
</dbReference>
<dbReference type="Gene3D" id="3.30.70.380">
    <property type="entry name" value="Ferrodoxin-fold anticodon-binding domain"/>
    <property type="match status" value="1"/>
</dbReference>
<keyword evidence="4 15" id="KW-0963">Cytoplasm</keyword>
<evidence type="ECO:0000256" key="7">
    <source>
        <dbReference type="ARBA" id="ARBA00022723"/>
    </source>
</evidence>
<keyword evidence="6 15" id="KW-0436">Ligase</keyword>
<dbReference type="InterPro" id="IPR041616">
    <property type="entry name" value="PheRS_beta_core"/>
</dbReference>
<comment type="subunit">
    <text evidence="3 15">Tetramer of two alpha and two beta subunits.</text>
</comment>
<reference evidence="20 21" key="1">
    <citation type="submission" date="2019-08" db="EMBL/GenBank/DDBJ databases">
        <authorList>
            <person name="Seo Y.L."/>
        </authorList>
    </citation>
    <scope>NUCLEOTIDE SEQUENCE [LARGE SCALE GENOMIC DNA]</scope>
    <source>
        <strain evidence="20 21">MaA-C15</strain>
    </source>
</reference>
<dbReference type="InterPro" id="IPR036690">
    <property type="entry name" value="Fdx_antiC-bd_sf"/>
</dbReference>
<evidence type="ECO:0000259" key="17">
    <source>
        <dbReference type="PROSITE" id="PS50886"/>
    </source>
</evidence>
<dbReference type="Gene3D" id="3.50.40.10">
    <property type="entry name" value="Phenylalanyl-trna Synthetase, Chain B, domain 3"/>
    <property type="match status" value="1"/>
</dbReference>
<dbReference type="GO" id="GO:0005524">
    <property type="term" value="F:ATP binding"/>
    <property type="evidence" value="ECO:0007669"/>
    <property type="project" value="UniProtKB-UniRule"/>
</dbReference>
<evidence type="ECO:0000256" key="15">
    <source>
        <dbReference type="HAMAP-Rule" id="MF_00283"/>
    </source>
</evidence>
<dbReference type="NCBIfam" id="TIGR00472">
    <property type="entry name" value="pheT_bact"/>
    <property type="match status" value="1"/>
</dbReference>
<dbReference type="Pfam" id="PF03483">
    <property type="entry name" value="B3_4"/>
    <property type="match status" value="1"/>
</dbReference>
<dbReference type="NCBIfam" id="NF045760">
    <property type="entry name" value="YtpR"/>
    <property type="match status" value="1"/>
</dbReference>
<dbReference type="SMART" id="SM00873">
    <property type="entry name" value="B3_4"/>
    <property type="match status" value="1"/>
</dbReference>
<dbReference type="PROSITE" id="PS51483">
    <property type="entry name" value="B5"/>
    <property type="match status" value="1"/>
</dbReference>
<evidence type="ECO:0000259" key="19">
    <source>
        <dbReference type="PROSITE" id="PS51483"/>
    </source>
</evidence>
<keyword evidence="12 15" id="KW-0648">Protein biosynthesis</keyword>
<dbReference type="Pfam" id="PF17759">
    <property type="entry name" value="tRNA_synthFbeta"/>
    <property type="match status" value="1"/>
</dbReference>
<dbReference type="InterPro" id="IPR005121">
    <property type="entry name" value="Fdx_antiC-bd"/>
</dbReference>
<keyword evidence="21" id="KW-1185">Reference proteome</keyword>
<feature type="domain" description="TRNA-binding" evidence="17">
    <location>
        <begin position="38"/>
        <end position="148"/>
    </location>
</feature>
<sequence>MKFTLSWLKDHLETDASLDEIVEKLTMIGLEVESVDDKAALRPFVIAKVLTAEKHPDADKLRVLTVDTGSGDPIQVVCGAPNARAGLVGAFAAPGTYVPGIDVTLSVGNIRGVESRGMMCSERELELSDEHDGIIDLPADAPVGTPYATWAKLDDPVIEINLTPNRPDATSVHGIARDLAAAGLGTLKTAPVEPVKGDGACPVKVTIEAPDLCPGFALRLVRGVTNGPSPKWMQQRLIAIGLRPINALVDITNYVTFDRGRPLHVFDAAKVAGDLVVRRANDGETVLGLDQREYTLTPEMCVIADRNGVESIAGIMGGEHSGCDETTTDVLIESALWDPITTARTGRTLGIITDARYRFERGVDPEFMVPGLELATRLVTELCGGTPSEAEVVGYAGHTPKIVSFPFSEVRRLTGIDVPADESRSILTRLGFTVSGAVEMKVSAPGGLAELMPSSGVHAVPAGDRVDVAVPSWRPDVEGKADLVEEVMRIHGVDNIAPQPLASHDAVNGRILTTLQIRTRNARRALAVRGMMEAVTWSFIPAKHAELFGGGQRTLKLANPIAADMSDMRPSLLPGLLAAAQRNADRGFADVALFEVSGTYEGDRPEQQRRVAGGVRRGTARLDGQGRDWAGNAAPVGVFDAKADAFAALEAAGAPVDKLQVEAGGPGWYHPGRSGTIKLGPKVVLGTFGEFHPRTLEALDVSGPLCGFEVFIDAVPESKAKPTRTKPRLDLSPFQAVRRDFAFVVDKAVEAGTLTRAAASADRKLITGVRVFDVFEGASLGEGRKSIAIEVSIQPVERTLTDEDFEALAAKIVENVAKQTGGSLRG</sequence>
<dbReference type="Pfam" id="PF03147">
    <property type="entry name" value="FDX-ACB"/>
    <property type="match status" value="1"/>
</dbReference>
<dbReference type="CDD" id="cd02796">
    <property type="entry name" value="tRNA_bind_bactPheRS"/>
    <property type="match status" value="1"/>
</dbReference>
<evidence type="ECO:0000256" key="13">
    <source>
        <dbReference type="ARBA" id="ARBA00023146"/>
    </source>
</evidence>
<keyword evidence="11 16" id="KW-0694">RNA-binding</keyword>
<dbReference type="Pfam" id="PF01588">
    <property type="entry name" value="tRNA_bind"/>
    <property type="match status" value="1"/>
</dbReference>
<protein>
    <recommendedName>
        <fullName evidence="15">Phenylalanine--tRNA ligase beta subunit</fullName>
        <ecNumber evidence="15">6.1.1.20</ecNumber>
    </recommendedName>
    <alternativeName>
        <fullName evidence="15">Phenylalanyl-tRNA synthetase beta subunit</fullName>
        <shortName evidence="15">PheRS</shortName>
    </alternativeName>
</protein>
<dbReference type="PROSITE" id="PS50886">
    <property type="entry name" value="TRBD"/>
    <property type="match status" value="1"/>
</dbReference>
<dbReference type="InterPro" id="IPR009061">
    <property type="entry name" value="DNA-bd_dom_put_sf"/>
</dbReference>
<evidence type="ECO:0000256" key="16">
    <source>
        <dbReference type="PROSITE-ProRule" id="PRU00209"/>
    </source>
</evidence>
<dbReference type="Gene3D" id="2.40.50.140">
    <property type="entry name" value="Nucleic acid-binding proteins"/>
    <property type="match status" value="1"/>
</dbReference>
<dbReference type="FunFam" id="2.40.50.140:FF:000045">
    <property type="entry name" value="Phenylalanine--tRNA ligase beta subunit"/>
    <property type="match status" value="1"/>
</dbReference>
<dbReference type="EMBL" id="VSZS01000064">
    <property type="protein sequence ID" value="TYR31498.1"/>
    <property type="molecule type" value="Genomic_DNA"/>
</dbReference>
<dbReference type="InterPro" id="IPR045060">
    <property type="entry name" value="Phe-tRNA-ligase_IIc_bsu"/>
</dbReference>
<dbReference type="SUPFAM" id="SSF56037">
    <property type="entry name" value="PheT/TilS domain"/>
    <property type="match status" value="1"/>
</dbReference>
<dbReference type="Pfam" id="PF03484">
    <property type="entry name" value="B5"/>
    <property type="match status" value="1"/>
</dbReference>
<proteinExistence type="inferred from homology"/>
<dbReference type="InterPro" id="IPR020825">
    <property type="entry name" value="Phe-tRNA_synthase-like_B3/B4"/>
</dbReference>
<dbReference type="Gene3D" id="3.30.56.10">
    <property type="match status" value="2"/>
</dbReference>
<feature type="binding site" evidence="15">
    <location>
        <position position="482"/>
    </location>
    <ligand>
        <name>Mg(2+)</name>
        <dbReference type="ChEBI" id="CHEBI:18420"/>
        <note>shared with alpha subunit</note>
    </ligand>
</feature>
<reference evidence="20 21" key="2">
    <citation type="submission" date="2019-09" db="EMBL/GenBank/DDBJ databases">
        <title>Mesorhizobium sp. MaA-C15 isolated from Microcystis aeruginosa.</title>
        <authorList>
            <person name="Jeong S.E."/>
            <person name="Jin H.M."/>
            <person name="Jeon C.O."/>
        </authorList>
    </citation>
    <scope>NUCLEOTIDE SEQUENCE [LARGE SCALE GENOMIC DNA]</scope>
    <source>
        <strain evidence="20 21">MaA-C15</strain>
    </source>
</reference>
<dbReference type="GO" id="GO:0000287">
    <property type="term" value="F:magnesium ion binding"/>
    <property type="evidence" value="ECO:0007669"/>
    <property type="project" value="UniProtKB-UniRule"/>
</dbReference>
<dbReference type="SMART" id="SM00896">
    <property type="entry name" value="FDX-ACB"/>
    <property type="match status" value="1"/>
</dbReference>
<dbReference type="InterPro" id="IPR005146">
    <property type="entry name" value="B3/B4_tRNA-bd"/>
</dbReference>
<gene>
    <name evidence="15" type="primary">pheT</name>
    <name evidence="20" type="ORF">FY036_14570</name>
</gene>
<dbReference type="GO" id="GO:0000049">
    <property type="term" value="F:tRNA binding"/>
    <property type="evidence" value="ECO:0007669"/>
    <property type="project" value="UniProtKB-UniRule"/>
</dbReference>
<evidence type="ECO:0000256" key="3">
    <source>
        <dbReference type="ARBA" id="ARBA00011209"/>
    </source>
</evidence>
<keyword evidence="13 15" id="KW-0030">Aminoacyl-tRNA synthetase</keyword>
<keyword evidence="8 15" id="KW-0547">Nucleotide-binding</keyword>
<dbReference type="FunFam" id="3.30.70.380:FF:000001">
    <property type="entry name" value="Phenylalanine--tRNA ligase beta subunit"/>
    <property type="match status" value="1"/>
</dbReference>
<dbReference type="RefSeq" id="WP_148915470.1">
    <property type="nucleotide sequence ID" value="NZ_VSZS01000064.1"/>
</dbReference>
<dbReference type="GO" id="GO:0006432">
    <property type="term" value="P:phenylalanyl-tRNA aminoacylation"/>
    <property type="evidence" value="ECO:0007669"/>
    <property type="project" value="UniProtKB-UniRule"/>
</dbReference>
<dbReference type="SUPFAM" id="SSF55681">
    <property type="entry name" value="Class II aaRS and biotin synthetases"/>
    <property type="match status" value="1"/>
</dbReference>
<dbReference type="SUPFAM" id="SSF50249">
    <property type="entry name" value="Nucleic acid-binding proteins"/>
    <property type="match status" value="1"/>
</dbReference>
<dbReference type="InterPro" id="IPR005147">
    <property type="entry name" value="tRNA_synthase_B5-dom"/>
</dbReference>
<evidence type="ECO:0000256" key="2">
    <source>
        <dbReference type="ARBA" id="ARBA00008653"/>
    </source>
</evidence>
<dbReference type="FunFam" id="3.50.40.10:FF:000001">
    <property type="entry name" value="Phenylalanine--tRNA ligase beta subunit"/>
    <property type="match status" value="1"/>
</dbReference>
<keyword evidence="10 15" id="KW-0460">Magnesium</keyword>
<feature type="binding site" evidence="15">
    <location>
        <position position="485"/>
    </location>
    <ligand>
        <name>Mg(2+)</name>
        <dbReference type="ChEBI" id="CHEBI:18420"/>
        <note>shared with alpha subunit</note>
    </ligand>
</feature>
<dbReference type="Gene3D" id="3.30.930.10">
    <property type="entry name" value="Bira Bifunctional Protein, Domain 2"/>
    <property type="match status" value="1"/>
</dbReference>
<dbReference type="InterPro" id="IPR004532">
    <property type="entry name" value="Phe-tRNA-ligase_IIc_bsu_bact"/>
</dbReference>
<comment type="caution">
    <text evidence="20">The sequence shown here is derived from an EMBL/GenBank/DDBJ whole genome shotgun (WGS) entry which is preliminary data.</text>
</comment>
<dbReference type="PROSITE" id="PS51447">
    <property type="entry name" value="FDX_ACB"/>
    <property type="match status" value="1"/>
</dbReference>
<dbReference type="GO" id="GO:0009328">
    <property type="term" value="C:phenylalanine-tRNA ligase complex"/>
    <property type="evidence" value="ECO:0007669"/>
    <property type="project" value="TreeGrafter"/>
</dbReference>
<evidence type="ECO:0000256" key="5">
    <source>
        <dbReference type="ARBA" id="ARBA00022555"/>
    </source>
</evidence>
<keyword evidence="7 15" id="KW-0479">Metal-binding</keyword>
<dbReference type="OrthoDB" id="9805455at2"/>
<feature type="domain" description="FDX-ACB" evidence="18">
    <location>
        <begin position="732"/>
        <end position="825"/>
    </location>
</feature>
<comment type="similarity">
    <text evidence="2 15">Belongs to the phenylalanyl-tRNA synthetase beta subunit family. Type 1 subfamily.</text>
</comment>
<organism evidence="20 21">
    <name type="scientific">Neoaquamicrobium microcysteis</name>
    <dbReference type="NCBI Taxonomy" id="2682781"/>
    <lineage>
        <taxon>Bacteria</taxon>
        <taxon>Pseudomonadati</taxon>
        <taxon>Pseudomonadota</taxon>
        <taxon>Alphaproteobacteria</taxon>
        <taxon>Hyphomicrobiales</taxon>
        <taxon>Phyllobacteriaceae</taxon>
        <taxon>Neoaquamicrobium</taxon>
    </lineage>
</organism>
<dbReference type="InterPro" id="IPR045864">
    <property type="entry name" value="aa-tRNA-synth_II/BPL/LPL"/>
</dbReference>
<feature type="domain" description="B5" evidence="19">
    <location>
        <begin position="398"/>
        <end position="498"/>
    </location>
</feature>
<dbReference type="CDD" id="cd00769">
    <property type="entry name" value="PheRS_beta_core"/>
    <property type="match status" value="1"/>
</dbReference>
<dbReference type="GO" id="GO:0004826">
    <property type="term" value="F:phenylalanine-tRNA ligase activity"/>
    <property type="evidence" value="ECO:0007669"/>
    <property type="project" value="UniProtKB-UniRule"/>
</dbReference>
<dbReference type="InterPro" id="IPR002547">
    <property type="entry name" value="tRNA-bd_dom"/>
</dbReference>
<comment type="cofactor">
    <cofactor evidence="15">
        <name>Mg(2+)</name>
        <dbReference type="ChEBI" id="CHEBI:18420"/>
    </cofactor>
    <text evidence="15">Binds 2 magnesium ions per tetramer.</text>
</comment>
<keyword evidence="5 16" id="KW-0820">tRNA-binding</keyword>